<evidence type="ECO:0000313" key="3">
    <source>
        <dbReference type="EMBL" id="SDZ60781.1"/>
    </source>
</evidence>
<protein>
    <submittedName>
        <fullName evidence="3">Acyl-CoA synthetase (AMP-forming)/AMP-acid ligase II</fullName>
    </submittedName>
</protein>
<dbReference type="Proteomes" id="UP000183417">
    <property type="component" value="Unassembled WGS sequence"/>
</dbReference>
<evidence type="ECO:0000313" key="4">
    <source>
        <dbReference type="Proteomes" id="UP000183417"/>
    </source>
</evidence>
<dbReference type="RefSeq" id="WP_074924219.1">
    <property type="nucleotide sequence ID" value="NZ_CP141274.1"/>
</dbReference>
<reference evidence="3 4" key="1">
    <citation type="submission" date="2016-10" db="EMBL/GenBank/DDBJ databases">
        <authorList>
            <person name="de Groot N.N."/>
        </authorList>
    </citation>
    <scope>NUCLEOTIDE SEQUENCE [LARGE SCALE GENOMIC DNA]</scope>
    <source>
        <strain evidence="3 4">LMG 24775</strain>
    </source>
</reference>
<proteinExistence type="predicted"/>
<dbReference type="AlphaFoldDB" id="A0A1H3UFF2"/>
<feature type="domain" description="AMP-binding enzyme C-terminal" evidence="2">
    <location>
        <begin position="420"/>
        <end position="498"/>
    </location>
</feature>
<keyword evidence="3" id="KW-0436">Ligase</keyword>
<dbReference type="Gene3D" id="3.30.300.30">
    <property type="match status" value="1"/>
</dbReference>
<dbReference type="GeneID" id="94695561"/>
<accession>A0A1H3UFF2</accession>
<name>A0A1H3UFF2_9BURK</name>
<dbReference type="InterPro" id="IPR025110">
    <property type="entry name" value="AMP-bd_C"/>
</dbReference>
<sequence>MHDFHSWADARPDRVALTMGDSGQQHTAGALAQRSREVAQWMAGQGLAAGDTVAVLMENRVEILELVLAARLAGLYTVVISTHLTAPEVAYILGDSGARHVFASAATAAQLPAELAASVHSVDGDCASTGLPSLADALAAWRAQAPAPIDLSSRPLGRDLLYSSGTTGRPKGIKKALPAALYRTQADPEFLAWQRNMGFDADTVYLSPAPLYHAAPLRYCLRTLDGGGAVVITARFDAQQALAMIERYRITHSQWVPTMLGRLLQLPEEVRHGYDLSSHRCAIHAAAPCPVAVKQALLDWWGDILLEYYAGSEGCGITLINSAEWRRRPGSVGRASYGRLRIVGDDGQELPAGQIGRVFFSDVAPFAYLNDPAKTREAIDERGWATYGDLGHVDEEGYLFLSDRRADLILSGGVNLYPQEIENALATHPAVQEVAVVGVPEPDFGEQPMAVVVLRQGHAASAEMAHAIVAEAGATLSRLKRPQRLQFVDELPRLPTGKLLRRVLKDRLREQPHAGFNLRSA</sequence>
<dbReference type="Gene3D" id="3.40.50.12780">
    <property type="entry name" value="N-terminal domain of ligase-like"/>
    <property type="match status" value="1"/>
</dbReference>
<gene>
    <name evidence="3" type="ORF">SAMN05421547_1433</name>
</gene>
<evidence type="ECO:0000259" key="1">
    <source>
        <dbReference type="Pfam" id="PF00501"/>
    </source>
</evidence>
<dbReference type="InterPro" id="IPR000873">
    <property type="entry name" value="AMP-dep_synth/lig_dom"/>
</dbReference>
<dbReference type="SUPFAM" id="SSF56801">
    <property type="entry name" value="Acetyl-CoA synthetase-like"/>
    <property type="match status" value="1"/>
</dbReference>
<dbReference type="GO" id="GO:0016405">
    <property type="term" value="F:CoA-ligase activity"/>
    <property type="evidence" value="ECO:0007669"/>
    <property type="project" value="TreeGrafter"/>
</dbReference>
<dbReference type="EMBL" id="FNPE01000043">
    <property type="protein sequence ID" value="SDZ60781.1"/>
    <property type="molecule type" value="Genomic_DNA"/>
</dbReference>
<evidence type="ECO:0000259" key="2">
    <source>
        <dbReference type="Pfam" id="PF13193"/>
    </source>
</evidence>
<dbReference type="InterPro" id="IPR020845">
    <property type="entry name" value="AMP-binding_CS"/>
</dbReference>
<dbReference type="PANTHER" id="PTHR24096:SF323">
    <property type="entry name" value="BLR3536 PROTEIN"/>
    <property type="match status" value="1"/>
</dbReference>
<dbReference type="InterPro" id="IPR045851">
    <property type="entry name" value="AMP-bd_C_sf"/>
</dbReference>
<dbReference type="InterPro" id="IPR042099">
    <property type="entry name" value="ANL_N_sf"/>
</dbReference>
<dbReference type="Pfam" id="PF00501">
    <property type="entry name" value="AMP-binding"/>
    <property type="match status" value="1"/>
</dbReference>
<feature type="domain" description="AMP-dependent synthetase/ligase" evidence="1">
    <location>
        <begin position="4"/>
        <end position="360"/>
    </location>
</feature>
<dbReference type="Pfam" id="PF13193">
    <property type="entry name" value="AMP-binding_C"/>
    <property type="match status" value="1"/>
</dbReference>
<dbReference type="PROSITE" id="PS00455">
    <property type="entry name" value="AMP_BINDING"/>
    <property type="match status" value="1"/>
</dbReference>
<dbReference type="PANTHER" id="PTHR24096">
    <property type="entry name" value="LONG-CHAIN-FATTY-ACID--COA LIGASE"/>
    <property type="match status" value="1"/>
</dbReference>
<organism evidence="3 4">
    <name type="scientific">Delftia lacustris</name>
    <dbReference type="NCBI Taxonomy" id="558537"/>
    <lineage>
        <taxon>Bacteria</taxon>
        <taxon>Pseudomonadati</taxon>
        <taxon>Pseudomonadota</taxon>
        <taxon>Betaproteobacteria</taxon>
        <taxon>Burkholderiales</taxon>
        <taxon>Comamonadaceae</taxon>
        <taxon>Delftia</taxon>
    </lineage>
</organism>